<evidence type="ECO:0000313" key="2">
    <source>
        <dbReference type="Proteomes" id="UP000297693"/>
    </source>
</evidence>
<dbReference type="OrthoDB" id="346112at2"/>
<dbReference type="EMBL" id="RQGD01000023">
    <property type="protein sequence ID" value="TGL59667.1"/>
    <property type="molecule type" value="Genomic_DNA"/>
</dbReference>
<name>A0A4R9K5V5_9LEPT</name>
<accession>A0A4R9K5V5</accession>
<dbReference type="RefSeq" id="WP_135623357.1">
    <property type="nucleotide sequence ID" value="NZ_RQGD01000023.1"/>
</dbReference>
<reference evidence="1" key="1">
    <citation type="journal article" date="2019" name="PLoS Negl. Trop. Dis.">
        <title>Revisiting the worldwide diversity of Leptospira species in the environment.</title>
        <authorList>
            <person name="Vincent A.T."/>
            <person name="Schiettekatte O."/>
            <person name="Bourhy P."/>
            <person name="Veyrier F.J."/>
            <person name="Picardeau M."/>
        </authorList>
    </citation>
    <scope>NUCLEOTIDE SEQUENCE [LARGE SCALE GENOMIC DNA]</scope>
    <source>
        <strain evidence="1">201702476</strain>
    </source>
</reference>
<dbReference type="Proteomes" id="UP000297693">
    <property type="component" value="Unassembled WGS sequence"/>
</dbReference>
<organism evidence="1 2">
    <name type="scientific">Leptospira ognonensis</name>
    <dbReference type="NCBI Taxonomy" id="2484945"/>
    <lineage>
        <taxon>Bacteria</taxon>
        <taxon>Pseudomonadati</taxon>
        <taxon>Spirochaetota</taxon>
        <taxon>Spirochaetia</taxon>
        <taxon>Leptospirales</taxon>
        <taxon>Leptospiraceae</taxon>
        <taxon>Leptospira</taxon>
    </lineage>
</organism>
<comment type="caution">
    <text evidence="1">The sequence shown here is derived from an EMBL/GenBank/DDBJ whole genome shotgun (WGS) entry which is preliminary data.</text>
</comment>
<protein>
    <submittedName>
        <fullName evidence="1">Uncharacterized protein</fullName>
    </submittedName>
</protein>
<gene>
    <name evidence="1" type="ORF">EHQ58_07940</name>
</gene>
<evidence type="ECO:0000313" key="1">
    <source>
        <dbReference type="EMBL" id="TGL59667.1"/>
    </source>
</evidence>
<dbReference type="NCBIfam" id="NF047764">
    <property type="entry name" value="LIC_11883_fam"/>
    <property type="match status" value="1"/>
</dbReference>
<proteinExistence type="predicted"/>
<dbReference type="AlphaFoldDB" id="A0A4R9K5V5"/>
<sequence length="203" mass="22934">MRYLKIITLVLILIVISFSTLVPTPNEHVLKEIPKQKLVGKLKGIAFATIRTSIIKEYAFTEPKEIRYVPCSPDFPVLLGDFPCSLLNWDEEAVYVEETNTIVDAESSATEPNPDDLLGGKVIVLLSKTKSPNFNGSVVKLGDDEDMLRLFYDKEGYLSHYTFQTYVTVFKWKAVENTRTLLGVLTLKLDSNHFPIAGKEIEF</sequence>
<keyword evidence="2" id="KW-1185">Reference proteome</keyword>